<accession>A0AC60P090</accession>
<evidence type="ECO:0000313" key="1">
    <source>
        <dbReference type="EMBL" id="KAG0412843.1"/>
    </source>
</evidence>
<dbReference type="EMBL" id="JABSTQ010011318">
    <property type="protein sequence ID" value="KAG0412843.1"/>
    <property type="molecule type" value="Genomic_DNA"/>
</dbReference>
<proteinExistence type="predicted"/>
<sequence length="168" mass="18407">MSLRWVDLVVADRPLKACLDSGAENTVLRLETVPAACLKKSKGTIKLKGAFGQVVTADLAYVPLSLVVEGENTGQQVLTLCAIADKLSEKLRALLTPEVYEELLQVRSALKREAVEIQVMENEIDRDFRQTPEDTLGDKVLEFETAENEEKADADGDDCGDIEVETAV</sequence>
<organism evidence="1 2">
    <name type="scientific">Ixodes persulcatus</name>
    <name type="common">Taiga tick</name>
    <dbReference type="NCBI Taxonomy" id="34615"/>
    <lineage>
        <taxon>Eukaryota</taxon>
        <taxon>Metazoa</taxon>
        <taxon>Ecdysozoa</taxon>
        <taxon>Arthropoda</taxon>
        <taxon>Chelicerata</taxon>
        <taxon>Arachnida</taxon>
        <taxon>Acari</taxon>
        <taxon>Parasitiformes</taxon>
        <taxon>Ixodida</taxon>
        <taxon>Ixodoidea</taxon>
        <taxon>Ixodidae</taxon>
        <taxon>Ixodinae</taxon>
        <taxon>Ixodes</taxon>
    </lineage>
</organism>
<dbReference type="Proteomes" id="UP000805193">
    <property type="component" value="Unassembled WGS sequence"/>
</dbReference>
<keyword evidence="2" id="KW-1185">Reference proteome</keyword>
<comment type="caution">
    <text evidence="1">The sequence shown here is derived from an EMBL/GenBank/DDBJ whole genome shotgun (WGS) entry which is preliminary data.</text>
</comment>
<name>A0AC60P090_IXOPE</name>
<protein>
    <submittedName>
        <fullName evidence="1">Uncharacterized protein</fullName>
    </submittedName>
</protein>
<evidence type="ECO:0000313" key="2">
    <source>
        <dbReference type="Proteomes" id="UP000805193"/>
    </source>
</evidence>
<reference evidence="1 2" key="1">
    <citation type="journal article" date="2020" name="Cell">
        <title>Large-Scale Comparative Analyses of Tick Genomes Elucidate Their Genetic Diversity and Vector Capacities.</title>
        <authorList>
            <consortium name="Tick Genome and Microbiome Consortium (TIGMIC)"/>
            <person name="Jia N."/>
            <person name="Wang J."/>
            <person name="Shi W."/>
            <person name="Du L."/>
            <person name="Sun Y."/>
            <person name="Zhan W."/>
            <person name="Jiang J.F."/>
            <person name="Wang Q."/>
            <person name="Zhang B."/>
            <person name="Ji P."/>
            <person name="Bell-Sakyi L."/>
            <person name="Cui X.M."/>
            <person name="Yuan T.T."/>
            <person name="Jiang B.G."/>
            <person name="Yang W.F."/>
            <person name="Lam T.T."/>
            <person name="Chang Q.C."/>
            <person name="Ding S.J."/>
            <person name="Wang X.J."/>
            <person name="Zhu J.G."/>
            <person name="Ruan X.D."/>
            <person name="Zhao L."/>
            <person name="Wei J.T."/>
            <person name="Ye R.Z."/>
            <person name="Que T.C."/>
            <person name="Du C.H."/>
            <person name="Zhou Y.H."/>
            <person name="Cheng J.X."/>
            <person name="Dai P.F."/>
            <person name="Guo W.B."/>
            <person name="Han X.H."/>
            <person name="Huang E.J."/>
            <person name="Li L.F."/>
            <person name="Wei W."/>
            <person name="Gao Y.C."/>
            <person name="Liu J.Z."/>
            <person name="Shao H.Z."/>
            <person name="Wang X."/>
            <person name="Wang C.C."/>
            <person name="Yang T.C."/>
            <person name="Huo Q.B."/>
            <person name="Li W."/>
            <person name="Chen H.Y."/>
            <person name="Chen S.E."/>
            <person name="Zhou L.G."/>
            <person name="Ni X.B."/>
            <person name="Tian J.H."/>
            <person name="Sheng Y."/>
            <person name="Liu T."/>
            <person name="Pan Y.S."/>
            <person name="Xia L.Y."/>
            <person name="Li J."/>
            <person name="Zhao F."/>
            <person name="Cao W.C."/>
        </authorList>
    </citation>
    <scope>NUCLEOTIDE SEQUENCE [LARGE SCALE GENOMIC DNA]</scope>
    <source>
        <strain evidence="1">Iper-2018</strain>
    </source>
</reference>
<gene>
    <name evidence="1" type="ORF">HPB47_010009</name>
</gene>